<dbReference type="Proteomes" id="UP001207654">
    <property type="component" value="Unassembled WGS sequence"/>
</dbReference>
<evidence type="ECO:0008006" key="3">
    <source>
        <dbReference type="Google" id="ProtNLM"/>
    </source>
</evidence>
<comment type="caution">
    <text evidence="1">The sequence shown here is derived from an EMBL/GenBank/DDBJ whole genome shotgun (WGS) entry which is preliminary data.</text>
</comment>
<keyword evidence="2" id="KW-1185">Reference proteome</keyword>
<sequence length="89" mass="9721">MKAYVVAGALAAGLLAGCGGVEEDGLETEQPSLATREDRLICITQYIVVYYSDATYTTEVGVEHCWCGNTPTREGLRTSYRQVYSEESC</sequence>
<gene>
    <name evidence="1" type="ORF">OV287_22685</name>
</gene>
<evidence type="ECO:0000313" key="1">
    <source>
        <dbReference type="EMBL" id="MCY1077281.1"/>
    </source>
</evidence>
<dbReference type="PROSITE" id="PS51257">
    <property type="entry name" value="PROKAR_LIPOPROTEIN"/>
    <property type="match status" value="1"/>
</dbReference>
<reference evidence="1 2" key="1">
    <citation type="submission" date="2022-11" db="EMBL/GenBank/DDBJ databases">
        <title>Minimal conservation of predation-associated metabolite biosynthetic gene clusters underscores biosynthetic potential of Myxococcota including descriptions for ten novel species: Archangium lansinium sp. nov., Myxococcus landrumus sp. nov., Nannocystis bai.</title>
        <authorList>
            <person name="Ahearne A."/>
            <person name="Stevens C."/>
            <person name="Phillips K."/>
        </authorList>
    </citation>
    <scope>NUCLEOTIDE SEQUENCE [LARGE SCALE GENOMIC DNA]</scope>
    <source>
        <strain evidence="1 2">MIWBW</strain>
    </source>
</reference>
<dbReference type="EMBL" id="JAPNKA010000001">
    <property type="protein sequence ID" value="MCY1077281.1"/>
    <property type="molecule type" value="Genomic_DNA"/>
</dbReference>
<accession>A0ABT4A6J6</accession>
<organism evidence="1 2">
    <name type="scientific">Archangium lansingense</name>
    <dbReference type="NCBI Taxonomy" id="2995310"/>
    <lineage>
        <taxon>Bacteria</taxon>
        <taxon>Pseudomonadati</taxon>
        <taxon>Myxococcota</taxon>
        <taxon>Myxococcia</taxon>
        <taxon>Myxococcales</taxon>
        <taxon>Cystobacterineae</taxon>
        <taxon>Archangiaceae</taxon>
        <taxon>Archangium</taxon>
    </lineage>
</organism>
<dbReference type="RefSeq" id="WP_267536124.1">
    <property type="nucleotide sequence ID" value="NZ_JAPNKA010000001.1"/>
</dbReference>
<evidence type="ECO:0000313" key="2">
    <source>
        <dbReference type="Proteomes" id="UP001207654"/>
    </source>
</evidence>
<proteinExistence type="predicted"/>
<name>A0ABT4A6J6_9BACT</name>
<protein>
    <recommendedName>
        <fullName evidence="3">Lipoprotein</fullName>
    </recommendedName>
</protein>